<keyword evidence="2" id="KW-0732">Signal</keyword>
<feature type="region of interest" description="Disordered" evidence="1">
    <location>
        <begin position="21"/>
        <end position="78"/>
    </location>
</feature>
<evidence type="ECO:0000256" key="1">
    <source>
        <dbReference type="SAM" id="MobiDB-lite"/>
    </source>
</evidence>
<sequence length="172" mass="19327">MKIIFMIFTLSISLSLALPTDKADSKATTVRTTDGKSNHTTDKHSSTDKPHKVDHAKKSGPGEHHHHHHGPSTRNTISNAIEETEFSKEDVERCMEMLSRGSIPIPAAKDTTLPTHTDHATDNYTHHATDNHTHQYKTGEIKMSSIEDAKRRFIETTATESRYIPDAIQDYE</sequence>
<name>A0AAV4WPC7_CAEEX</name>
<gene>
    <name evidence="3" type="ORF">CEXT_258891</name>
</gene>
<protein>
    <submittedName>
        <fullName evidence="3">Uncharacterized protein</fullName>
    </submittedName>
</protein>
<evidence type="ECO:0000256" key="2">
    <source>
        <dbReference type="SAM" id="SignalP"/>
    </source>
</evidence>
<feature type="chain" id="PRO_5043719321" evidence="2">
    <location>
        <begin position="18"/>
        <end position="172"/>
    </location>
</feature>
<feature type="signal peptide" evidence="2">
    <location>
        <begin position="1"/>
        <end position="17"/>
    </location>
</feature>
<feature type="compositionally biased region" description="Basic and acidic residues" evidence="1">
    <location>
        <begin position="33"/>
        <end position="63"/>
    </location>
</feature>
<dbReference type="EMBL" id="BPLR01016468">
    <property type="protein sequence ID" value="GIY84099.1"/>
    <property type="molecule type" value="Genomic_DNA"/>
</dbReference>
<evidence type="ECO:0000313" key="4">
    <source>
        <dbReference type="Proteomes" id="UP001054945"/>
    </source>
</evidence>
<dbReference type="Proteomes" id="UP001054945">
    <property type="component" value="Unassembled WGS sequence"/>
</dbReference>
<dbReference type="AlphaFoldDB" id="A0AAV4WPC7"/>
<evidence type="ECO:0000313" key="3">
    <source>
        <dbReference type="EMBL" id="GIY84099.1"/>
    </source>
</evidence>
<accession>A0AAV4WPC7</accession>
<reference evidence="3 4" key="1">
    <citation type="submission" date="2021-06" db="EMBL/GenBank/DDBJ databases">
        <title>Caerostris extrusa draft genome.</title>
        <authorList>
            <person name="Kono N."/>
            <person name="Arakawa K."/>
        </authorList>
    </citation>
    <scope>NUCLEOTIDE SEQUENCE [LARGE SCALE GENOMIC DNA]</scope>
</reference>
<organism evidence="3 4">
    <name type="scientific">Caerostris extrusa</name>
    <name type="common">Bark spider</name>
    <name type="synonym">Caerostris bankana</name>
    <dbReference type="NCBI Taxonomy" id="172846"/>
    <lineage>
        <taxon>Eukaryota</taxon>
        <taxon>Metazoa</taxon>
        <taxon>Ecdysozoa</taxon>
        <taxon>Arthropoda</taxon>
        <taxon>Chelicerata</taxon>
        <taxon>Arachnida</taxon>
        <taxon>Araneae</taxon>
        <taxon>Araneomorphae</taxon>
        <taxon>Entelegynae</taxon>
        <taxon>Araneoidea</taxon>
        <taxon>Araneidae</taxon>
        <taxon>Caerostris</taxon>
    </lineage>
</organism>
<comment type="caution">
    <text evidence="3">The sequence shown here is derived from an EMBL/GenBank/DDBJ whole genome shotgun (WGS) entry which is preliminary data.</text>
</comment>
<keyword evidence="4" id="KW-1185">Reference proteome</keyword>
<proteinExistence type="predicted"/>